<proteinExistence type="predicted"/>
<reference evidence="1" key="1">
    <citation type="submission" date="2021-02" db="EMBL/GenBank/DDBJ databases">
        <title>Thiocyanate and organic carbon inputs drive convergent selection for specific autotrophic Afipia and Thiobacillus strains within complex microbiomes.</title>
        <authorList>
            <person name="Huddy R.J."/>
            <person name="Sachdeva R."/>
            <person name="Kadzinga F."/>
            <person name="Kantor R.S."/>
            <person name="Harrison S.T.L."/>
            <person name="Banfield J.F."/>
        </authorList>
    </citation>
    <scope>NUCLEOTIDE SEQUENCE</scope>
    <source>
        <strain evidence="1">SCN18_10_11_15_R4_P_38_20</strain>
    </source>
</reference>
<dbReference type="EMBL" id="JAFKGL010000018">
    <property type="protein sequence ID" value="MBN9413224.1"/>
    <property type="molecule type" value="Genomic_DNA"/>
</dbReference>
<gene>
    <name evidence="1" type="ORF">J0H12_04795</name>
</gene>
<accession>A0A8J7PWF5</accession>
<dbReference type="AlphaFoldDB" id="A0A8J7PWF5"/>
<comment type="caution">
    <text evidence="1">The sequence shown here is derived from an EMBL/GenBank/DDBJ whole genome shotgun (WGS) entry which is preliminary data.</text>
</comment>
<organism evidence="1 2">
    <name type="scientific">Candidatus Paracaedimonas acanthamoebae</name>
    <dbReference type="NCBI Taxonomy" id="244581"/>
    <lineage>
        <taxon>Bacteria</taxon>
        <taxon>Pseudomonadati</taxon>
        <taxon>Pseudomonadota</taxon>
        <taxon>Alphaproteobacteria</taxon>
        <taxon>Holosporales</taxon>
        <taxon>Caedimonadaceae</taxon>
        <taxon>Candidatus Paracaedimonas</taxon>
    </lineage>
</organism>
<evidence type="ECO:0000313" key="2">
    <source>
        <dbReference type="Proteomes" id="UP000664414"/>
    </source>
</evidence>
<sequence length="57" mass="6450">MEITSQGIADLIKACPDDLKPGKFVQNEEVLMSQDLDGIHQHMCHLLDRLVNKFSLN</sequence>
<evidence type="ECO:0000313" key="1">
    <source>
        <dbReference type="EMBL" id="MBN9413224.1"/>
    </source>
</evidence>
<dbReference type="Proteomes" id="UP000664414">
    <property type="component" value="Unassembled WGS sequence"/>
</dbReference>
<name>A0A8J7PWF5_9PROT</name>
<protein>
    <submittedName>
        <fullName evidence="1">Uncharacterized protein</fullName>
    </submittedName>
</protein>